<comment type="similarity">
    <text evidence="1">In the N-terminal section; belongs to the phytochrome family.</text>
</comment>
<proteinExistence type="inferred from homology"/>
<dbReference type="InterPro" id="IPR003018">
    <property type="entry name" value="GAF"/>
</dbReference>
<dbReference type="InterPro" id="IPR029016">
    <property type="entry name" value="GAF-like_dom_sf"/>
</dbReference>
<evidence type="ECO:0000256" key="4">
    <source>
        <dbReference type="ARBA" id="ARBA00022606"/>
    </source>
</evidence>
<evidence type="ECO:0000256" key="7">
    <source>
        <dbReference type="ARBA" id="ARBA00022777"/>
    </source>
</evidence>
<dbReference type="InterPro" id="IPR001294">
    <property type="entry name" value="Phytochrome"/>
</dbReference>
<dbReference type="InterPro" id="IPR013515">
    <property type="entry name" value="Phytochrome_cen-reg"/>
</dbReference>
<dbReference type="Pfam" id="PF07568">
    <property type="entry name" value="HisKA_2"/>
    <property type="match status" value="1"/>
</dbReference>
<dbReference type="AlphaFoldDB" id="A0A1I3YFM0"/>
<dbReference type="PROSITE" id="PS50046">
    <property type="entry name" value="PHYTOCHROME_2"/>
    <property type="match status" value="1"/>
</dbReference>
<dbReference type="Gene3D" id="3.30.450.270">
    <property type="match status" value="1"/>
</dbReference>
<evidence type="ECO:0000256" key="2">
    <source>
        <dbReference type="ARBA" id="ARBA00022543"/>
    </source>
</evidence>
<keyword evidence="4" id="KW-0716">Sensory transduction</keyword>
<dbReference type="SUPFAM" id="SSF55874">
    <property type="entry name" value="ATPase domain of HSP90 chaperone/DNA topoisomerase II/histidine kinase"/>
    <property type="match status" value="1"/>
</dbReference>
<name>A0A1I3YFM0_9HYPH</name>
<evidence type="ECO:0000259" key="12">
    <source>
        <dbReference type="PROSITE" id="PS50046"/>
    </source>
</evidence>
<dbReference type="GO" id="GO:0009881">
    <property type="term" value="F:photoreceptor activity"/>
    <property type="evidence" value="ECO:0007669"/>
    <property type="project" value="UniProtKB-KW"/>
</dbReference>
<dbReference type="InterPro" id="IPR036890">
    <property type="entry name" value="HATPase_C_sf"/>
</dbReference>
<dbReference type="InterPro" id="IPR013654">
    <property type="entry name" value="PAS_2"/>
</dbReference>
<keyword evidence="3" id="KW-0597">Phosphoprotein</keyword>
<dbReference type="SMART" id="SM00065">
    <property type="entry name" value="GAF"/>
    <property type="match status" value="1"/>
</dbReference>
<dbReference type="PRINTS" id="PR01033">
    <property type="entry name" value="PHYTOCHROME"/>
</dbReference>
<evidence type="ECO:0000313" key="16">
    <source>
        <dbReference type="Proteomes" id="UP000198804"/>
    </source>
</evidence>
<keyword evidence="16" id="KW-1185">Reference proteome</keyword>
<dbReference type="Pfam" id="PF00989">
    <property type="entry name" value="PAS"/>
    <property type="match status" value="1"/>
</dbReference>
<dbReference type="PROSITE" id="PS50109">
    <property type="entry name" value="HIS_KIN"/>
    <property type="match status" value="1"/>
</dbReference>
<dbReference type="CDD" id="cd00075">
    <property type="entry name" value="HATPase"/>
    <property type="match status" value="1"/>
</dbReference>
<dbReference type="Proteomes" id="UP000198804">
    <property type="component" value="Unassembled WGS sequence"/>
</dbReference>
<dbReference type="Pfam" id="PF00360">
    <property type="entry name" value="PHY"/>
    <property type="match status" value="1"/>
</dbReference>
<keyword evidence="9" id="KW-0157">Chromophore</keyword>
<dbReference type="InterPro" id="IPR043150">
    <property type="entry name" value="Phytochrome_PHY_sf"/>
</dbReference>
<dbReference type="InterPro" id="IPR035965">
    <property type="entry name" value="PAS-like_dom_sf"/>
</dbReference>
<dbReference type="Gene3D" id="3.30.450.40">
    <property type="match status" value="1"/>
</dbReference>
<evidence type="ECO:0000256" key="9">
    <source>
        <dbReference type="ARBA" id="ARBA00022991"/>
    </source>
</evidence>
<dbReference type="Gene3D" id="3.30.450.20">
    <property type="entry name" value="PAS domain"/>
    <property type="match status" value="3"/>
</dbReference>
<dbReference type="InterPro" id="IPR016132">
    <property type="entry name" value="Phyto_chromo_attachment"/>
</dbReference>
<dbReference type="GO" id="GO:0006355">
    <property type="term" value="P:regulation of DNA-templated transcription"/>
    <property type="evidence" value="ECO:0007669"/>
    <property type="project" value="InterPro"/>
</dbReference>
<dbReference type="GO" id="GO:0016301">
    <property type="term" value="F:kinase activity"/>
    <property type="evidence" value="ECO:0007669"/>
    <property type="project" value="UniProtKB-KW"/>
</dbReference>
<feature type="domain" description="Histidine kinase" evidence="13">
    <location>
        <begin position="706"/>
        <end position="907"/>
    </location>
</feature>
<evidence type="ECO:0000256" key="1">
    <source>
        <dbReference type="ARBA" id="ARBA00006402"/>
    </source>
</evidence>
<evidence type="ECO:0000256" key="10">
    <source>
        <dbReference type="ARBA" id="ARBA00023012"/>
    </source>
</evidence>
<dbReference type="GO" id="GO:0009584">
    <property type="term" value="P:detection of visible light"/>
    <property type="evidence" value="ECO:0007669"/>
    <property type="project" value="InterPro"/>
</dbReference>
<accession>A0A1I3YFM0</accession>
<evidence type="ECO:0000259" key="13">
    <source>
        <dbReference type="PROSITE" id="PS50109"/>
    </source>
</evidence>
<dbReference type="InterPro" id="IPR013767">
    <property type="entry name" value="PAS_fold"/>
</dbReference>
<gene>
    <name evidence="15" type="ORF">SAMN04488125_101182</name>
</gene>
<evidence type="ECO:0000256" key="5">
    <source>
        <dbReference type="ARBA" id="ARBA00022679"/>
    </source>
</evidence>
<dbReference type="Pfam" id="PF01590">
    <property type="entry name" value="GAF"/>
    <property type="match status" value="1"/>
</dbReference>
<dbReference type="SUPFAM" id="SSF55781">
    <property type="entry name" value="GAF domain-like"/>
    <property type="match status" value="2"/>
</dbReference>
<feature type="domain" description="Phytochrome chromophore attachment site" evidence="12">
    <location>
        <begin position="318"/>
        <end position="477"/>
    </location>
</feature>
<dbReference type="RefSeq" id="WP_091941021.1">
    <property type="nucleotide sequence ID" value="NZ_FOSV01000001.1"/>
</dbReference>
<organism evidence="15 16">
    <name type="scientific">Methylorubrum salsuginis</name>
    <dbReference type="NCBI Taxonomy" id="414703"/>
    <lineage>
        <taxon>Bacteria</taxon>
        <taxon>Pseudomonadati</taxon>
        <taxon>Pseudomonadota</taxon>
        <taxon>Alphaproteobacteria</taxon>
        <taxon>Hyphomicrobiales</taxon>
        <taxon>Methylobacteriaceae</taxon>
        <taxon>Methylorubrum</taxon>
    </lineage>
</organism>
<keyword evidence="10" id="KW-0902">Two-component regulatory system</keyword>
<dbReference type="InterPro" id="IPR005467">
    <property type="entry name" value="His_kinase_dom"/>
</dbReference>
<reference evidence="16" key="1">
    <citation type="submission" date="2016-10" db="EMBL/GenBank/DDBJ databases">
        <authorList>
            <person name="Varghese N."/>
            <person name="Submissions S."/>
        </authorList>
    </citation>
    <scope>NUCLEOTIDE SEQUENCE [LARGE SCALE GENOMIC DNA]</scope>
    <source>
        <strain evidence="16">CGMCC 1.6474</strain>
    </source>
</reference>
<keyword evidence="2" id="KW-0600">Photoreceptor protein</keyword>
<evidence type="ECO:0000256" key="8">
    <source>
        <dbReference type="ARBA" id="ARBA00022840"/>
    </source>
</evidence>
<evidence type="ECO:0000256" key="6">
    <source>
        <dbReference type="ARBA" id="ARBA00022741"/>
    </source>
</evidence>
<evidence type="ECO:0000313" key="15">
    <source>
        <dbReference type="EMBL" id="SFK30570.1"/>
    </source>
</evidence>
<dbReference type="CDD" id="cd00130">
    <property type="entry name" value="PAS"/>
    <property type="match status" value="1"/>
</dbReference>
<dbReference type="GO" id="GO:0000160">
    <property type="term" value="P:phosphorelay signal transduction system"/>
    <property type="evidence" value="ECO:0007669"/>
    <property type="project" value="UniProtKB-KW"/>
</dbReference>
<dbReference type="PANTHER" id="PTHR43065:SF23">
    <property type="entry name" value="SENSOR HISTIDINE KINASE PDTAS"/>
    <property type="match status" value="1"/>
</dbReference>
<protein>
    <submittedName>
        <fullName evidence="15">Photoactive yellow protein</fullName>
    </submittedName>
</protein>
<dbReference type="STRING" id="414703.SAMN04488125_101182"/>
<keyword evidence="11" id="KW-0675">Receptor</keyword>
<evidence type="ECO:0000259" key="14">
    <source>
        <dbReference type="PROSITE" id="PS50112"/>
    </source>
</evidence>
<dbReference type="SUPFAM" id="SSF55785">
    <property type="entry name" value="PYP-like sensor domain (PAS domain)"/>
    <property type="match status" value="2"/>
</dbReference>
<keyword evidence="7" id="KW-0418">Kinase</keyword>
<dbReference type="PROSITE" id="PS50112">
    <property type="entry name" value="PAS"/>
    <property type="match status" value="1"/>
</dbReference>
<keyword evidence="8" id="KW-0067">ATP-binding</keyword>
<sequence>MVDPSQMHTRGLDHALIDPSVDLDALTAGERDAVEAGLLALDAVGTVLACNRAAAVLCGFAPEAMIGRDFFRELVPSARVPGFYGRFLATRRGGLDAQNFEFMFGRLPAPLRARIALRPGAGGRVWLVVSPLAQIAAGPSREAVLAAISRRSRAEPVDPGLCEREPIHIPGSIQPNAVMLAADAGSFEILAFSANAADVLPPALFPPSGHRLDAVLPAGIVSAIRDGIAAHSLTDGRALRRTVTLPLSRNDAGQGVGDGAEKGAGDPTHGERFHLVAHVHLGRVIVELELAPERAEDFSAASPLDTELAMARLRAAETLTEAAQIAALEIRAVTGFESVLVYRFDADWNGEAIAEDMVPDWQRPLIGLRFPASDIPAQARALYTKAKSRFVIDRDCVPVPLVADRAAGNAPIDLTFAQNRTLSPIHLEYQRNLGVDGSMSISIMVENRLWGLMIGHHRRPHYVAPETRAAATVLTDAFAMRVQEIEGKALWSERQHHLDIQGRLVRRLTRTEDFAHSLMQGEPALIDLFGATGVAIVSDAAVRQAGATPGRAEIGALAAWLRTSVPAEARSFVTDTLVLHHAPAAAYTETASGLLAVFVGAERRHLLLWFKPEMPSTVTWGGDPRKPVLPGSGPVAVLPRRSFERWVEERHGHSSPWAAWKVDLAEQLAEAVDGVVLRQRRKIAELTGLLAEKERLLEQKDLLTREIDHRVKNSLQIVTAFLHMQRRQIADPAARQAFSETSARVMSVARVHDSLYQGDSLEEVDLGQTIQALCDDLAGMAGDAHSVEMTAETGLMVPYRHAVALSLITTELVTNAFKYAGRPDKGAHITVTVKGERKDGSLPAAGEAGEAVRLTVCDDGDGMPPDWESGKAQGTGLGMKLVRAMLEQIGARLEAQNAGGACFTVHA</sequence>
<keyword evidence="5" id="KW-0808">Transferase</keyword>
<dbReference type="SMART" id="SM00387">
    <property type="entry name" value="HATPase_c"/>
    <property type="match status" value="1"/>
</dbReference>
<dbReference type="InterPro" id="IPR011495">
    <property type="entry name" value="Sig_transdc_His_kin_sub2_dim/P"/>
</dbReference>
<dbReference type="GO" id="GO:0005524">
    <property type="term" value="F:ATP binding"/>
    <property type="evidence" value="ECO:0007669"/>
    <property type="project" value="UniProtKB-KW"/>
</dbReference>
<dbReference type="OrthoDB" id="9760752at2"/>
<dbReference type="EMBL" id="FOSV01000001">
    <property type="protein sequence ID" value="SFK30570.1"/>
    <property type="molecule type" value="Genomic_DNA"/>
</dbReference>
<evidence type="ECO:0000256" key="3">
    <source>
        <dbReference type="ARBA" id="ARBA00022553"/>
    </source>
</evidence>
<dbReference type="InterPro" id="IPR000014">
    <property type="entry name" value="PAS"/>
</dbReference>
<dbReference type="Gene3D" id="3.30.565.10">
    <property type="entry name" value="Histidine kinase-like ATPase, C-terminal domain"/>
    <property type="match status" value="1"/>
</dbReference>
<evidence type="ECO:0000256" key="11">
    <source>
        <dbReference type="ARBA" id="ARBA00023170"/>
    </source>
</evidence>
<dbReference type="Pfam" id="PF08446">
    <property type="entry name" value="PAS_2"/>
    <property type="match status" value="1"/>
</dbReference>
<dbReference type="Pfam" id="PF02518">
    <property type="entry name" value="HATPase_c"/>
    <property type="match status" value="1"/>
</dbReference>
<dbReference type="InterPro" id="IPR003594">
    <property type="entry name" value="HATPase_dom"/>
</dbReference>
<dbReference type="PANTHER" id="PTHR43065">
    <property type="entry name" value="SENSOR HISTIDINE KINASE"/>
    <property type="match status" value="1"/>
</dbReference>
<keyword evidence="6" id="KW-0547">Nucleotide-binding</keyword>
<feature type="domain" description="PAS" evidence="14">
    <location>
        <begin position="32"/>
        <end position="75"/>
    </location>
</feature>